<feature type="compositionally biased region" description="Polar residues" evidence="1">
    <location>
        <begin position="28"/>
        <end position="47"/>
    </location>
</feature>
<protein>
    <submittedName>
        <fullName evidence="2">Uncharacterized protein</fullName>
    </submittedName>
</protein>
<feature type="compositionally biased region" description="Polar residues" evidence="1">
    <location>
        <begin position="271"/>
        <end position="287"/>
    </location>
</feature>
<reference evidence="2" key="1">
    <citation type="submission" date="2020-11" db="EMBL/GenBank/DDBJ databases">
        <authorList>
            <consortium name="DOE Joint Genome Institute"/>
            <person name="Ahrendt S."/>
            <person name="Riley R."/>
            <person name="Andreopoulos W."/>
            <person name="Labutti K."/>
            <person name="Pangilinan J."/>
            <person name="Ruiz-Duenas F.J."/>
            <person name="Barrasa J.M."/>
            <person name="Sanchez-Garcia M."/>
            <person name="Camarero S."/>
            <person name="Miyauchi S."/>
            <person name="Serrano A."/>
            <person name="Linde D."/>
            <person name="Babiker R."/>
            <person name="Drula E."/>
            <person name="Ayuso-Fernandez I."/>
            <person name="Pacheco R."/>
            <person name="Padilla G."/>
            <person name="Ferreira P."/>
            <person name="Barriuso J."/>
            <person name="Kellner H."/>
            <person name="Castanera R."/>
            <person name="Alfaro M."/>
            <person name="Ramirez L."/>
            <person name="Pisabarro A.G."/>
            <person name="Kuo A."/>
            <person name="Tritt A."/>
            <person name="Lipzen A."/>
            <person name="He G."/>
            <person name="Yan M."/>
            <person name="Ng V."/>
            <person name="Cullen D."/>
            <person name="Martin F."/>
            <person name="Rosso M.-N."/>
            <person name="Henrissat B."/>
            <person name="Hibbett D."/>
            <person name="Martinez A.T."/>
            <person name="Grigoriev I.V."/>
        </authorList>
    </citation>
    <scope>NUCLEOTIDE SEQUENCE</scope>
    <source>
        <strain evidence="2">CBS 247.69</strain>
    </source>
</reference>
<feature type="region of interest" description="Disordered" evidence="1">
    <location>
        <begin position="271"/>
        <end position="390"/>
    </location>
</feature>
<keyword evidence="3" id="KW-1185">Reference proteome</keyword>
<dbReference type="AlphaFoldDB" id="A0A9P5XXW8"/>
<feature type="region of interest" description="Disordered" evidence="1">
    <location>
        <begin position="120"/>
        <end position="164"/>
    </location>
</feature>
<evidence type="ECO:0000313" key="3">
    <source>
        <dbReference type="Proteomes" id="UP000807353"/>
    </source>
</evidence>
<feature type="region of interest" description="Disordered" evidence="1">
    <location>
        <begin position="24"/>
        <end position="104"/>
    </location>
</feature>
<feature type="compositionally biased region" description="Polar residues" evidence="1">
    <location>
        <begin position="338"/>
        <end position="390"/>
    </location>
</feature>
<dbReference type="EMBL" id="MU150324">
    <property type="protein sequence ID" value="KAF9459064.1"/>
    <property type="molecule type" value="Genomic_DNA"/>
</dbReference>
<sequence length="390" mass="42876">MTTQIAIDALPNRRPKGETLADEIARASSPTNHTGTERTQVNMSQHGTRIDGPSEGQTVAHTPGPPQDSPNVEDPDSWRTKNPNRLPGLAFTTPDQSFPGPWTHLQNAAWSTANTTLNLSSSGLQSTPAKSAQPRYDAVNTSPSIPNEPQSHSDDDHDAGSTTPQQAMFNAEPAYLLSESEGDEASPPNEYETFKFRENMWWIQDDDRKLISPGRHVKLAKCASDYLAGYMKSSKLAIEFMPRGRYEEMYFYALEIAAKDYVMRRRNRMKSITSRSTSPESIQSPGVQATPDPIDAAVDSLSAPKQENETQSSFEQRHAAAERVRHVSGQRPPMPTNEAETTSYGTVPQQGGNTPPATPTGEQNKSTINDRGNRTESSPRVTIQVPQCPQ</sequence>
<evidence type="ECO:0000256" key="1">
    <source>
        <dbReference type="SAM" id="MobiDB-lite"/>
    </source>
</evidence>
<evidence type="ECO:0000313" key="2">
    <source>
        <dbReference type="EMBL" id="KAF9459064.1"/>
    </source>
</evidence>
<accession>A0A9P5XXW8</accession>
<name>A0A9P5XXW8_9AGAR</name>
<dbReference type="Proteomes" id="UP000807353">
    <property type="component" value="Unassembled WGS sequence"/>
</dbReference>
<gene>
    <name evidence="2" type="ORF">BDZ94DRAFT_1312705</name>
</gene>
<feature type="compositionally biased region" description="Basic and acidic residues" evidence="1">
    <location>
        <begin position="315"/>
        <end position="325"/>
    </location>
</feature>
<proteinExistence type="predicted"/>
<organism evidence="2 3">
    <name type="scientific">Collybia nuda</name>
    <dbReference type="NCBI Taxonomy" id="64659"/>
    <lineage>
        <taxon>Eukaryota</taxon>
        <taxon>Fungi</taxon>
        <taxon>Dikarya</taxon>
        <taxon>Basidiomycota</taxon>
        <taxon>Agaricomycotina</taxon>
        <taxon>Agaricomycetes</taxon>
        <taxon>Agaricomycetidae</taxon>
        <taxon>Agaricales</taxon>
        <taxon>Tricholomatineae</taxon>
        <taxon>Clitocybaceae</taxon>
        <taxon>Collybia</taxon>
    </lineage>
</organism>
<feature type="compositionally biased region" description="Polar residues" evidence="1">
    <location>
        <begin position="139"/>
        <end position="150"/>
    </location>
</feature>
<comment type="caution">
    <text evidence="2">The sequence shown here is derived from an EMBL/GenBank/DDBJ whole genome shotgun (WGS) entry which is preliminary data.</text>
</comment>
<feature type="compositionally biased region" description="Polar residues" evidence="1">
    <location>
        <begin position="303"/>
        <end position="314"/>
    </location>
</feature>